<comment type="similarity">
    <text evidence="2">Belongs to the GTP cyclohydrolase II family.</text>
</comment>
<evidence type="ECO:0000256" key="8">
    <source>
        <dbReference type="ARBA" id="ARBA00049295"/>
    </source>
</evidence>
<evidence type="ECO:0000256" key="1">
    <source>
        <dbReference type="ARBA" id="ARBA00005104"/>
    </source>
</evidence>
<feature type="domain" description="GTP cyclohydrolase II" evidence="10">
    <location>
        <begin position="85"/>
        <end position="284"/>
    </location>
</feature>
<comment type="pathway">
    <text evidence="1">Cofactor biosynthesis; riboflavin biosynthesis.</text>
</comment>
<feature type="region of interest" description="Disordered" evidence="9">
    <location>
        <begin position="332"/>
        <end position="393"/>
    </location>
</feature>
<keyword evidence="4" id="KW-0686">Riboflavin biosynthesis</keyword>
<name>A0ABY7CP40_9BASI</name>
<evidence type="ECO:0000256" key="4">
    <source>
        <dbReference type="ARBA" id="ARBA00022619"/>
    </source>
</evidence>
<dbReference type="NCBIfam" id="NF001591">
    <property type="entry name" value="PRK00393.1"/>
    <property type="match status" value="1"/>
</dbReference>
<keyword evidence="7" id="KW-0342">GTP-binding</keyword>
<evidence type="ECO:0000256" key="5">
    <source>
        <dbReference type="ARBA" id="ARBA00022741"/>
    </source>
</evidence>
<protein>
    <recommendedName>
        <fullName evidence="3">GTP cyclohydrolase II</fullName>
        <ecNumber evidence="3">3.5.4.25</ecNumber>
    </recommendedName>
</protein>
<dbReference type="EC" id="3.5.4.25" evidence="3"/>
<sequence>MINKVLVAFSPPGPHFSLVTPADLNILSLLTKTPQGKFNDRRPRLDPLILETAALSSPAQTRNHYLHSYHAQHQPQQKQHHQCEARTRIPTGEGQLWLHLYTNSLDAKEHLAFVIDQAQMHAYPAAPADARWIRSRSLDAVWGPEETETERLVRGAYPQEDDEEEEKPIVRIHSECFTGETIGSQRCDCGEQLADSLRHIFTTPPYRGAVIYLRQEGRGIGLLNKIKAYNLQELGFDTLESNLLLGFGPDLRDYSVAARILEDLDLRDIRLMTNNPGKIEALTRSSHDPIIHVRERIPMVPSHWRAAAGPGAGASSPEAFARMSRACQHQGEPLVDPTTHPQEKPAAARPGSELDIYLRTKVTRMPGGPGCQPSAAPPGAEEAASNHQKVKMADQQQLSLLELLHLNFTPKPTLQPAE</sequence>
<evidence type="ECO:0000313" key="12">
    <source>
        <dbReference type="Proteomes" id="UP001164743"/>
    </source>
</evidence>
<dbReference type="GeneID" id="77811376"/>
<evidence type="ECO:0000256" key="3">
    <source>
        <dbReference type="ARBA" id="ARBA00012762"/>
    </source>
</evidence>
<evidence type="ECO:0000256" key="9">
    <source>
        <dbReference type="SAM" id="MobiDB-lite"/>
    </source>
</evidence>
<reference evidence="11" key="1">
    <citation type="submission" date="2022-10" db="EMBL/GenBank/DDBJ databases">
        <title>Puccinia triticina Genome sequencing and assembly.</title>
        <authorList>
            <person name="Li C."/>
        </authorList>
    </citation>
    <scope>NUCLEOTIDE SEQUENCE</scope>
    <source>
        <strain evidence="11">Pt15</strain>
    </source>
</reference>
<keyword evidence="12" id="KW-1185">Reference proteome</keyword>
<dbReference type="Proteomes" id="UP001164743">
    <property type="component" value="Chromosome 6A"/>
</dbReference>
<organism evidence="11 12">
    <name type="scientific">Puccinia triticina</name>
    <dbReference type="NCBI Taxonomy" id="208348"/>
    <lineage>
        <taxon>Eukaryota</taxon>
        <taxon>Fungi</taxon>
        <taxon>Dikarya</taxon>
        <taxon>Basidiomycota</taxon>
        <taxon>Pucciniomycotina</taxon>
        <taxon>Pucciniomycetes</taxon>
        <taxon>Pucciniales</taxon>
        <taxon>Pucciniaceae</taxon>
        <taxon>Puccinia</taxon>
    </lineage>
</organism>
<accession>A0ABY7CP40</accession>
<dbReference type="RefSeq" id="XP_053021668.1">
    <property type="nucleotide sequence ID" value="XM_053170481.1"/>
</dbReference>
<keyword evidence="6" id="KW-0378">Hydrolase</keyword>
<evidence type="ECO:0000259" key="10">
    <source>
        <dbReference type="Pfam" id="PF00925"/>
    </source>
</evidence>
<evidence type="ECO:0000256" key="7">
    <source>
        <dbReference type="ARBA" id="ARBA00023134"/>
    </source>
</evidence>
<dbReference type="InterPro" id="IPR032677">
    <property type="entry name" value="GTP_cyclohydro_II"/>
</dbReference>
<dbReference type="InterPro" id="IPR000926">
    <property type="entry name" value="RibA"/>
</dbReference>
<dbReference type="Gene3D" id="3.40.50.10990">
    <property type="entry name" value="GTP cyclohydrolase II"/>
    <property type="match status" value="1"/>
</dbReference>
<dbReference type="EMBL" id="CP110426">
    <property type="protein sequence ID" value="WAQ86113.1"/>
    <property type="molecule type" value="Genomic_DNA"/>
</dbReference>
<comment type="catalytic activity">
    <reaction evidence="8">
        <text>GTP + 4 H2O = 2,5-diamino-6-hydroxy-4-(5-phosphoribosylamino)-pyrimidine + formate + 2 phosphate + 3 H(+)</text>
        <dbReference type="Rhea" id="RHEA:23704"/>
        <dbReference type="ChEBI" id="CHEBI:15377"/>
        <dbReference type="ChEBI" id="CHEBI:15378"/>
        <dbReference type="ChEBI" id="CHEBI:15740"/>
        <dbReference type="ChEBI" id="CHEBI:37565"/>
        <dbReference type="ChEBI" id="CHEBI:43474"/>
        <dbReference type="ChEBI" id="CHEBI:58614"/>
        <dbReference type="EC" id="3.5.4.25"/>
    </reaction>
</comment>
<dbReference type="PANTHER" id="PTHR21327">
    <property type="entry name" value="GTP CYCLOHYDROLASE II-RELATED"/>
    <property type="match status" value="1"/>
</dbReference>
<dbReference type="PANTHER" id="PTHR21327:SF29">
    <property type="entry name" value="GTP CYCLOHYDROLASE-2"/>
    <property type="match status" value="1"/>
</dbReference>
<evidence type="ECO:0000256" key="2">
    <source>
        <dbReference type="ARBA" id="ARBA00008131"/>
    </source>
</evidence>
<dbReference type="CDD" id="cd00641">
    <property type="entry name" value="GTP_cyclohydro2"/>
    <property type="match status" value="1"/>
</dbReference>
<keyword evidence="5" id="KW-0547">Nucleotide-binding</keyword>
<evidence type="ECO:0000313" key="11">
    <source>
        <dbReference type="EMBL" id="WAQ86113.1"/>
    </source>
</evidence>
<evidence type="ECO:0000256" key="6">
    <source>
        <dbReference type="ARBA" id="ARBA00022801"/>
    </source>
</evidence>
<dbReference type="Pfam" id="PF00925">
    <property type="entry name" value="GTP_cyclohydro2"/>
    <property type="match status" value="1"/>
</dbReference>
<feature type="compositionally biased region" description="Low complexity" evidence="9">
    <location>
        <begin position="373"/>
        <end position="385"/>
    </location>
</feature>
<dbReference type="SUPFAM" id="SSF142695">
    <property type="entry name" value="RibA-like"/>
    <property type="match status" value="1"/>
</dbReference>
<gene>
    <name evidence="11" type="ORF">PtA15_6A743</name>
</gene>
<dbReference type="InterPro" id="IPR036144">
    <property type="entry name" value="RibA-like_sf"/>
</dbReference>
<proteinExistence type="inferred from homology"/>